<comment type="caution">
    <text evidence="1">The sequence shown here is derived from an EMBL/GenBank/DDBJ whole genome shotgun (WGS) entry which is preliminary data.</text>
</comment>
<accession>A0AAD1XE77</accession>
<dbReference type="SUPFAM" id="SSF48371">
    <property type="entry name" value="ARM repeat"/>
    <property type="match status" value="1"/>
</dbReference>
<dbReference type="InterPro" id="IPR016024">
    <property type="entry name" value="ARM-type_fold"/>
</dbReference>
<proteinExistence type="predicted"/>
<dbReference type="GO" id="GO:0007165">
    <property type="term" value="P:signal transduction"/>
    <property type="evidence" value="ECO:0007669"/>
    <property type="project" value="InterPro"/>
</dbReference>
<dbReference type="InterPro" id="IPR002554">
    <property type="entry name" value="PP2A_B56"/>
</dbReference>
<dbReference type="EMBL" id="CAMPGE010008589">
    <property type="protein sequence ID" value="CAI2367481.1"/>
    <property type="molecule type" value="Genomic_DNA"/>
</dbReference>
<dbReference type="AlphaFoldDB" id="A0AAD1XE77"/>
<keyword evidence="2" id="KW-1185">Reference proteome</keyword>
<dbReference type="GO" id="GO:0019888">
    <property type="term" value="F:protein phosphatase regulator activity"/>
    <property type="evidence" value="ECO:0007669"/>
    <property type="project" value="InterPro"/>
</dbReference>
<dbReference type="PANTHER" id="PTHR10257">
    <property type="entry name" value="SERINE/THREONINE PROTEIN PHOSPHATASE 2A PP2A REGULATORY SUBUNIT B"/>
    <property type="match status" value="1"/>
</dbReference>
<dbReference type="GO" id="GO:0000159">
    <property type="term" value="C:protein phosphatase type 2A complex"/>
    <property type="evidence" value="ECO:0007669"/>
    <property type="project" value="InterPro"/>
</dbReference>
<reference evidence="1" key="1">
    <citation type="submission" date="2023-07" db="EMBL/GenBank/DDBJ databases">
        <authorList>
            <consortium name="AG Swart"/>
            <person name="Singh M."/>
            <person name="Singh A."/>
            <person name="Seah K."/>
            <person name="Emmerich C."/>
        </authorList>
    </citation>
    <scope>NUCLEOTIDE SEQUENCE</scope>
    <source>
        <strain evidence="1">DP1</strain>
    </source>
</reference>
<dbReference type="FunFam" id="1.25.10.10:FF:000331">
    <property type="entry name" value="Phosphoprotein phosphatase, putative"/>
    <property type="match status" value="1"/>
</dbReference>
<dbReference type="PANTHER" id="PTHR10257:SF3">
    <property type="entry name" value="SERINE_THREONINE-PROTEIN PHOSPHATASE 2A 56 KDA REGULATORY SUBUNIT GAMMA ISOFORM"/>
    <property type="match status" value="1"/>
</dbReference>
<evidence type="ECO:0000313" key="1">
    <source>
        <dbReference type="EMBL" id="CAI2367481.1"/>
    </source>
</evidence>
<dbReference type="Gene3D" id="1.25.10.10">
    <property type="entry name" value="Leucine-rich Repeat Variant"/>
    <property type="match status" value="1"/>
</dbReference>
<dbReference type="Pfam" id="PF01603">
    <property type="entry name" value="B56"/>
    <property type="match status" value="1"/>
</dbReference>
<evidence type="ECO:0000313" key="2">
    <source>
        <dbReference type="Proteomes" id="UP001295684"/>
    </source>
</evidence>
<dbReference type="InterPro" id="IPR011989">
    <property type="entry name" value="ARM-like"/>
</dbReference>
<name>A0AAD1XE77_EUPCR</name>
<dbReference type="Proteomes" id="UP001295684">
    <property type="component" value="Unassembled WGS sequence"/>
</dbReference>
<protein>
    <recommendedName>
        <fullName evidence="3">Serine/threonine protein phosphatase 2A regulatory subunit</fullName>
    </recommendedName>
</protein>
<evidence type="ECO:0008006" key="3">
    <source>
        <dbReference type="Google" id="ProtNLM"/>
    </source>
</evidence>
<organism evidence="1 2">
    <name type="scientific">Euplotes crassus</name>
    <dbReference type="NCBI Taxonomy" id="5936"/>
    <lineage>
        <taxon>Eukaryota</taxon>
        <taxon>Sar</taxon>
        <taxon>Alveolata</taxon>
        <taxon>Ciliophora</taxon>
        <taxon>Intramacronucleata</taxon>
        <taxon>Spirotrichea</taxon>
        <taxon>Hypotrichia</taxon>
        <taxon>Euplotida</taxon>
        <taxon>Euplotidae</taxon>
        <taxon>Moneuplotes</taxon>
    </lineage>
</organism>
<sequence length="474" mass="54166">MSAGLANKKTIGISKLPKGEFPSNIHILKGASTDEATMSRGIGAKVGARKSGKLFSDLTIQTLPKFKDVQASHRHELFKAKLKACCVICNFKDEKADVDLKEQKKNTLLELVDYLNADNTVFNTGVFKSLMVTVNANLFRTLGCGSPQQKSPTLDPDEDEPNLEEAWPHYQVVYELLLRFIMNHEMDPADIRGHLDETFILKMLELFNSEDPRERDYLKTILHRIYGRFMPMRDFIRKSIMNFFLKIAFEYEENNGISELLEILCAIINGFKSPLKDSHIFFLEKALLPLHKVSNLSVFHTQLQNCILQFLEKDICLSNKIIAYLLKIWPITNASKEVLFLQELEEIFEMASSHDLSNIHVSLFKRFSNCVISNHFQVAERILFLINNEQVQKMVSDNKEVVLEIIMKGLTKSSKSHWNSTVQSMAANALKSLTEIDKPLYDSLSAKIASQEEESSKREHEVSSQWDLLAHEFS</sequence>
<gene>
    <name evidence="1" type="ORF">ECRASSUSDP1_LOCUS8767</name>
</gene>